<evidence type="ECO:0000256" key="10">
    <source>
        <dbReference type="ARBA" id="ARBA00022695"/>
    </source>
</evidence>
<evidence type="ECO:0000256" key="8">
    <source>
        <dbReference type="ARBA" id="ARBA00022516"/>
    </source>
</evidence>
<evidence type="ECO:0000256" key="7">
    <source>
        <dbReference type="ARBA" id="ARBA00018337"/>
    </source>
</evidence>
<reference evidence="19" key="1">
    <citation type="journal article" date="2013" name="J. Plant Res.">
        <title>Effect of fungi and light on seed germination of three Opuntia species from semiarid lands of central Mexico.</title>
        <authorList>
            <person name="Delgado-Sanchez P."/>
            <person name="Jimenez-Bremont J.F."/>
            <person name="Guerrero-Gonzalez Mde L."/>
            <person name="Flores J."/>
        </authorList>
    </citation>
    <scope>NUCLEOTIDE SEQUENCE</scope>
    <source>
        <tissue evidence="19">Cladode</tissue>
    </source>
</reference>
<reference evidence="19" key="2">
    <citation type="submission" date="2020-07" db="EMBL/GenBank/DDBJ databases">
        <authorList>
            <person name="Vera ALvarez R."/>
            <person name="Arias-Moreno D.M."/>
            <person name="Jimenez-Jacinto V."/>
            <person name="Jimenez-Bremont J.F."/>
            <person name="Swaminathan K."/>
            <person name="Moose S.P."/>
            <person name="Guerrero-Gonzalez M.L."/>
            <person name="Marino-Ramirez L."/>
            <person name="Landsman D."/>
            <person name="Rodriguez-Kessler M."/>
            <person name="Delgado-Sanchez P."/>
        </authorList>
    </citation>
    <scope>NUCLEOTIDE SEQUENCE</scope>
    <source>
        <tissue evidence="19">Cladode</tissue>
    </source>
</reference>
<evidence type="ECO:0000256" key="12">
    <source>
        <dbReference type="ARBA" id="ARBA00022842"/>
    </source>
</evidence>
<dbReference type="PANTHER" id="PTHR13619:SF0">
    <property type="entry name" value="PHOSPHATIDATE CYTIDYLYLTRANSFERASE, MITOCHONDRIAL"/>
    <property type="match status" value="1"/>
</dbReference>
<dbReference type="Pfam" id="PF09139">
    <property type="entry name" value="Tam41_Mmp37"/>
    <property type="match status" value="1"/>
</dbReference>
<dbReference type="GO" id="GO:0016024">
    <property type="term" value="P:CDP-diacylglycerol biosynthetic process"/>
    <property type="evidence" value="ECO:0007669"/>
    <property type="project" value="UniProtKB-UniPathway"/>
</dbReference>
<keyword evidence="11" id="KW-0999">Mitochondrion inner membrane</keyword>
<evidence type="ECO:0000256" key="17">
    <source>
        <dbReference type="ARBA" id="ARBA00023264"/>
    </source>
</evidence>
<accession>A0A7C8YLS1</accession>
<evidence type="ECO:0000313" key="19">
    <source>
        <dbReference type="EMBL" id="MBA4621171.1"/>
    </source>
</evidence>
<comment type="pathway">
    <text evidence="3">Phospholipid metabolism; CDP-diacylglycerol biosynthesis; CDP-diacylglycerol from sn-glycerol 3-phosphate: step 3/3.</text>
</comment>
<evidence type="ECO:0000256" key="15">
    <source>
        <dbReference type="ARBA" id="ARBA00023136"/>
    </source>
</evidence>
<dbReference type="PIRSF" id="PIRSF028840">
    <property type="entry name" value="Mmp37"/>
    <property type="match status" value="1"/>
</dbReference>
<evidence type="ECO:0000256" key="5">
    <source>
        <dbReference type="ARBA" id="ARBA00005458"/>
    </source>
</evidence>
<dbReference type="EMBL" id="GISG01033187">
    <property type="protein sequence ID" value="MBA4621172.1"/>
    <property type="molecule type" value="Transcribed_RNA"/>
</dbReference>
<evidence type="ECO:0000256" key="9">
    <source>
        <dbReference type="ARBA" id="ARBA00022679"/>
    </source>
</evidence>
<evidence type="ECO:0000256" key="4">
    <source>
        <dbReference type="ARBA" id="ARBA00005189"/>
    </source>
</evidence>
<keyword evidence="14" id="KW-0496">Mitochondrion</keyword>
<sequence>MDEKKKEELSGLLTVLPPVEFCCVYGSTLHPNNHDKSRMIDYILGVRDPIEWHSQNLKVNKNHYASWMVYFGGAKLITEVADEIGVGVHFNPFVSWNDKTFKYGVVRMHDLVEDVLNWERFYLSGRLQKPVHVLVDTLDVEHLNSCNLRAAASAALLFLPSNFTEEDLYAKICNLSYMGDLRMFFAEDRHKVKKIVQGQFDLCRRMYKPVLEEFATKDLLRFSASSSHQENIIQDCSLPAAQSLVSCLPKPVRSYIGMSFGEQQRMNTGPVVHEVVIASRAEAANCVEKFIRRKVMVSSARQAVSGLLTVGISRGSRYLANKVSKAWKSWG</sequence>
<evidence type="ECO:0000256" key="3">
    <source>
        <dbReference type="ARBA" id="ARBA00005119"/>
    </source>
</evidence>
<evidence type="ECO:0000256" key="11">
    <source>
        <dbReference type="ARBA" id="ARBA00022792"/>
    </source>
</evidence>
<dbReference type="PANTHER" id="PTHR13619">
    <property type="entry name" value="PHOSPHATIDATE CYTIDYLYLTRANSFERASE, MITOCHONDRIAL"/>
    <property type="match status" value="1"/>
</dbReference>
<comment type="pathway">
    <text evidence="4">Lipid metabolism.</text>
</comment>
<evidence type="ECO:0000256" key="1">
    <source>
        <dbReference type="ARBA" id="ARBA00001946"/>
    </source>
</evidence>
<dbReference type="GO" id="GO:0005743">
    <property type="term" value="C:mitochondrial inner membrane"/>
    <property type="evidence" value="ECO:0007669"/>
    <property type="project" value="UniProtKB-SubCell"/>
</dbReference>
<keyword evidence="9 19" id="KW-0808">Transferase</keyword>
<evidence type="ECO:0000256" key="18">
    <source>
        <dbReference type="ARBA" id="ARBA00029893"/>
    </source>
</evidence>
<dbReference type="AlphaFoldDB" id="A0A7C8YLS1"/>
<keyword evidence="16" id="KW-0594">Phospholipid biosynthesis</keyword>
<dbReference type="GO" id="GO:0004605">
    <property type="term" value="F:phosphatidate cytidylyltransferase activity"/>
    <property type="evidence" value="ECO:0007669"/>
    <property type="project" value="UniProtKB-EC"/>
</dbReference>
<keyword evidence="13" id="KW-0443">Lipid metabolism</keyword>
<dbReference type="GO" id="GO:0032049">
    <property type="term" value="P:cardiolipin biosynthetic process"/>
    <property type="evidence" value="ECO:0007669"/>
    <property type="project" value="InterPro"/>
</dbReference>
<dbReference type="UniPathway" id="UPA00557">
    <property type="reaction ID" value="UER00614"/>
</dbReference>
<comment type="similarity">
    <text evidence="5">Belongs to the TAM41 family.</text>
</comment>
<keyword evidence="12" id="KW-0460">Magnesium</keyword>
<protein>
    <recommendedName>
        <fullName evidence="7">Phosphatidate cytidylyltransferase, mitochondrial</fullName>
        <ecNumber evidence="6">2.7.7.41</ecNumber>
    </recommendedName>
    <alternativeName>
        <fullName evidence="18">CDP-diacylglycerol synthase</fullName>
    </alternativeName>
</protein>
<proteinExistence type="inferred from homology"/>
<evidence type="ECO:0000256" key="13">
    <source>
        <dbReference type="ARBA" id="ARBA00023098"/>
    </source>
</evidence>
<dbReference type="EC" id="2.7.7.41" evidence="6"/>
<evidence type="ECO:0000256" key="6">
    <source>
        <dbReference type="ARBA" id="ARBA00012487"/>
    </source>
</evidence>
<keyword evidence="10 19" id="KW-0548">Nucleotidyltransferase</keyword>
<organism evidence="19">
    <name type="scientific">Opuntia streptacantha</name>
    <name type="common">Prickly pear cactus</name>
    <name type="synonym">Opuntia cardona</name>
    <dbReference type="NCBI Taxonomy" id="393608"/>
    <lineage>
        <taxon>Eukaryota</taxon>
        <taxon>Viridiplantae</taxon>
        <taxon>Streptophyta</taxon>
        <taxon>Embryophyta</taxon>
        <taxon>Tracheophyta</taxon>
        <taxon>Spermatophyta</taxon>
        <taxon>Magnoliopsida</taxon>
        <taxon>eudicotyledons</taxon>
        <taxon>Gunneridae</taxon>
        <taxon>Pentapetalae</taxon>
        <taxon>Caryophyllales</taxon>
        <taxon>Cactineae</taxon>
        <taxon>Cactaceae</taxon>
        <taxon>Opuntioideae</taxon>
        <taxon>Opuntia</taxon>
    </lineage>
</organism>
<keyword evidence="8" id="KW-0444">Lipid biosynthesis</keyword>
<name>A0A7C8YLS1_OPUST</name>
<evidence type="ECO:0000256" key="14">
    <source>
        <dbReference type="ARBA" id="ARBA00023128"/>
    </source>
</evidence>
<comment type="subcellular location">
    <subcellularLocation>
        <location evidence="2">Mitochondrion inner membrane</location>
        <topology evidence="2">Peripheral membrane protein</topology>
        <orientation evidence="2">Matrix side</orientation>
    </subcellularLocation>
</comment>
<keyword evidence="15" id="KW-0472">Membrane</keyword>
<comment type="cofactor">
    <cofactor evidence="1">
        <name>Mg(2+)</name>
        <dbReference type="ChEBI" id="CHEBI:18420"/>
    </cofactor>
</comment>
<dbReference type="EMBL" id="GISG01033186">
    <property type="protein sequence ID" value="MBA4621171.1"/>
    <property type="molecule type" value="Transcribed_RNA"/>
</dbReference>
<dbReference type="InterPro" id="IPR015222">
    <property type="entry name" value="Tam41"/>
</dbReference>
<keyword evidence="17" id="KW-1208">Phospholipid metabolism</keyword>
<evidence type="ECO:0000256" key="16">
    <source>
        <dbReference type="ARBA" id="ARBA00023209"/>
    </source>
</evidence>
<evidence type="ECO:0000256" key="2">
    <source>
        <dbReference type="ARBA" id="ARBA00004443"/>
    </source>
</evidence>